<dbReference type="AlphaFoldDB" id="A0A2P2NZD1"/>
<feature type="active site" description="Nucleophile" evidence="8">
    <location>
        <position position="221"/>
    </location>
</feature>
<feature type="active site" evidence="8">
    <location>
        <position position="180"/>
    </location>
</feature>
<dbReference type="InterPro" id="IPR043577">
    <property type="entry name" value="AE"/>
</dbReference>
<dbReference type="Pfam" id="PF20985">
    <property type="entry name" value="Legum_prodom"/>
    <property type="match status" value="1"/>
</dbReference>
<feature type="signal peptide" evidence="9">
    <location>
        <begin position="1"/>
        <end position="30"/>
    </location>
</feature>
<dbReference type="PRINTS" id="PR00776">
    <property type="entry name" value="HEMOGLOBNASE"/>
</dbReference>
<organism evidence="11">
    <name type="scientific">Rhizophora mucronata</name>
    <name type="common">Asiatic mangrove</name>
    <dbReference type="NCBI Taxonomy" id="61149"/>
    <lineage>
        <taxon>Eukaryota</taxon>
        <taxon>Viridiplantae</taxon>
        <taxon>Streptophyta</taxon>
        <taxon>Embryophyta</taxon>
        <taxon>Tracheophyta</taxon>
        <taxon>Spermatophyta</taxon>
        <taxon>Magnoliopsida</taxon>
        <taxon>eudicotyledons</taxon>
        <taxon>Gunneridae</taxon>
        <taxon>Pentapetalae</taxon>
        <taxon>rosids</taxon>
        <taxon>fabids</taxon>
        <taxon>Malpighiales</taxon>
        <taxon>Rhizophoraceae</taxon>
        <taxon>Rhizophora</taxon>
    </lineage>
</organism>
<dbReference type="FunFam" id="3.40.50.1460:FF:000005">
    <property type="entry name" value="Vacuolar-processing enzyme beta-isozyme"/>
    <property type="match status" value="1"/>
</dbReference>
<dbReference type="GO" id="GO:0004197">
    <property type="term" value="F:cysteine-type endopeptidase activity"/>
    <property type="evidence" value="ECO:0007669"/>
    <property type="project" value="InterPro"/>
</dbReference>
<dbReference type="InterPro" id="IPR046427">
    <property type="entry name" value="Legumain_prodom_sf"/>
</dbReference>
<keyword evidence="7" id="KW-0325">Glycoprotein</keyword>
<dbReference type="PANTHER" id="PTHR12000:SF50">
    <property type="entry name" value="VACUOLAR-PROCESSING ENZYME GAMMA-ISOZYME"/>
    <property type="match status" value="1"/>
</dbReference>
<reference evidence="11" key="1">
    <citation type="submission" date="2018-02" db="EMBL/GenBank/DDBJ databases">
        <title>Rhizophora mucronata_Transcriptome.</title>
        <authorList>
            <person name="Meera S.P."/>
            <person name="Sreeshan A."/>
            <person name="Augustine A."/>
        </authorList>
    </citation>
    <scope>NUCLEOTIDE SEQUENCE</scope>
    <source>
        <tissue evidence="11">Leaf</tissue>
    </source>
</reference>
<dbReference type="Pfam" id="PF01650">
    <property type="entry name" value="Peptidase_C13"/>
    <property type="match status" value="1"/>
</dbReference>
<dbReference type="PANTHER" id="PTHR12000">
    <property type="entry name" value="HEMOGLOBINASE FAMILY MEMBER"/>
    <property type="match status" value="1"/>
</dbReference>
<dbReference type="InterPro" id="IPR048501">
    <property type="entry name" value="Legum_prodom"/>
</dbReference>
<evidence type="ECO:0000256" key="3">
    <source>
        <dbReference type="ARBA" id="ARBA00022729"/>
    </source>
</evidence>
<dbReference type="EMBL" id="GGEC01067328">
    <property type="protein sequence ID" value="MBX47812.1"/>
    <property type="molecule type" value="Transcribed_RNA"/>
</dbReference>
<dbReference type="GO" id="GO:0006624">
    <property type="term" value="P:vacuolar protein processing"/>
    <property type="evidence" value="ECO:0007669"/>
    <property type="project" value="TreeGrafter"/>
</dbReference>
<dbReference type="CDD" id="cd21115">
    <property type="entry name" value="legumain_C"/>
    <property type="match status" value="1"/>
</dbReference>
<dbReference type="GO" id="GO:0005773">
    <property type="term" value="C:vacuole"/>
    <property type="evidence" value="ECO:0007669"/>
    <property type="project" value="GOC"/>
</dbReference>
<evidence type="ECO:0000256" key="1">
    <source>
        <dbReference type="ARBA" id="ARBA00009941"/>
    </source>
</evidence>
<accession>A0A2P2NZD1</accession>
<evidence type="ECO:0000256" key="6">
    <source>
        <dbReference type="ARBA" id="ARBA00023157"/>
    </source>
</evidence>
<evidence type="ECO:0000256" key="4">
    <source>
        <dbReference type="ARBA" id="ARBA00022801"/>
    </source>
</evidence>
<sequence>MVLSRVAVVMTRFGHGLLLFLAWLSCAVRSRQVTVSDANLPPLDDSRSTDGRTCKLATDGERWAVLIAGSKGYGNYRHQADVCHAYQILRKGGMKDENIIVFMYDDIAYDKRNPRPGVIINRPKGKDVYHGVPKDYTGHDATIANLFAVLLGNKSAVTGGSGKVLESGPHDNVFIYYSDHGGPGIVSMPLGMLYAVDLVNVLKKMHHAKAYKTMVFYLEACEGGSVFDGLLPTDLNIYAVTAANPDENSFATYCPGHNTGVPKGYATCLGDLFSVSWMEDSDLHDSREETLQKQYEATRKRTGNSGGISSHVMQYGNKEFISDFICAFMGPKPADDDPATVTESSSGEITLFNQRDASLLHYWHKVNQAAEGTQEKIDAQKELQDEIDHRQHVDSSINQIASLLFGNEKGSEMLQLVRPSGQPLVDDWDCLKMFVNEYQTHCGPLSTYGKKYTRAMANMCNAGVTIEQMVMASTQACSPNI</sequence>
<keyword evidence="4" id="KW-0378">Hydrolase</keyword>
<evidence type="ECO:0000256" key="9">
    <source>
        <dbReference type="SAM" id="SignalP"/>
    </source>
</evidence>
<proteinExistence type="inferred from homology"/>
<protein>
    <submittedName>
        <fullName evidence="11">Uncharacterized protein MANES_06G178900</fullName>
    </submittedName>
</protein>
<evidence type="ECO:0000256" key="8">
    <source>
        <dbReference type="PIRSR" id="PIRSR019663-1"/>
    </source>
</evidence>
<evidence type="ECO:0000256" key="7">
    <source>
        <dbReference type="ARBA" id="ARBA00023180"/>
    </source>
</evidence>
<feature type="domain" description="Legumain prodomain" evidence="10">
    <location>
        <begin position="381"/>
        <end position="477"/>
    </location>
</feature>
<evidence type="ECO:0000313" key="11">
    <source>
        <dbReference type="EMBL" id="MBX47812.1"/>
    </source>
</evidence>
<keyword evidence="3 9" id="KW-0732">Signal</keyword>
<keyword evidence="6" id="KW-1015">Disulfide bond</keyword>
<dbReference type="Gene3D" id="3.40.50.1460">
    <property type="match status" value="1"/>
</dbReference>
<dbReference type="InterPro" id="IPR001096">
    <property type="entry name" value="Peptidase_C13"/>
</dbReference>
<evidence type="ECO:0000259" key="10">
    <source>
        <dbReference type="Pfam" id="PF20985"/>
    </source>
</evidence>
<comment type="similarity">
    <text evidence="1">Belongs to the peptidase C13 family.</text>
</comment>
<dbReference type="PIRSF" id="PIRSF019663">
    <property type="entry name" value="Legumain"/>
    <property type="match status" value="1"/>
</dbReference>
<dbReference type="Gene3D" id="1.10.132.130">
    <property type="match status" value="1"/>
</dbReference>
<dbReference type="FunFam" id="1.10.132.130:FF:000001">
    <property type="entry name" value="Vacuolar-processing enzyme beta-isozyme"/>
    <property type="match status" value="1"/>
</dbReference>
<evidence type="ECO:0000256" key="5">
    <source>
        <dbReference type="ARBA" id="ARBA00022807"/>
    </source>
</evidence>
<keyword evidence="5" id="KW-0788">Thiol protease</keyword>
<keyword evidence="2" id="KW-0645">Protease</keyword>
<dbReference type="GO" id="GO:0051603">
    <property type="term" value="P:proteolysis involved in protein catabolic process"/>
    <property type="evidence" value="ECO:0007669"/>
    <property type="project" value="InterPro"/>
</dbReference>
<feature type="chain" id="PRO_5015103232" evidence="9">
    <location>
        <begin position="31"/>
        <end position="481"/>
    </location>
</feature>
<evidence type="ECO:0000256" key="2">
    <source>
        <dbReference type="ARBA" id="ARBA00022670"/>
    </source>
</evidence>
<name>A0A2P2NZD1_RHIMU</name>
<dbReference type="PIRSF" id="PIRSF500139">
    <property type="entry name" value="AE"/>
    <property type="match status" value="1"/>
</dbReference>
<dbReference type="PROSITE" id="PS51257">
    <property type="entry name" value="PROKAR_LIPOPROTEIN"/>
    <property type="match status" value="1"/>
</dbReference>